<feature type="compositionally biased region" description="Basic and acidic residues" evidence="1">
    <location>
        <begin position="207"/>
        <end position="217"/>
    </location>
</feature>
<organism evidence="3 4">
    <name type="scientific">Naumannella halotolerans</name>
    <dbReference type="NCBI Taxonomy" id="993414"/>
    <lineage>
        <taxon>Bacteria</taxon>
        <taxon>Bacillati</taxon>
        <taxon>Actinomycetota</taxon>
        <taxon>Actinomycetes</taxon>
        <taxon>Propionibacteriales</taxon>
        <taxon>Propionibacteriaceae</taxon>
        <taxon>Naumannella</taxon>
    </lineage>
</organism>
<feature type="transmembrane region" description="Helical" evidence="2">
    <location>
        <begin position="20"/>
        <end position="37"/>
    </location>
</feature>
<feature type="transmembrane region" description="Helical" evidence="2">
    <location>
        <begin position="83"/>
        <end position="108"/>
    </location>
</feature>
<evidence type="ECO:0000313" key="4">
    <source>
        <dbReference type="Proteomes" id="UP000295371"/>
    </source>
</evidence>
<accession>A0A4R7JBV3</accession>
<comment type="caution">
    <text evidence="3">The sequence shown here is derived from an EMBL/GenBank/DDBJ whole genome shotgun (WGS) entry which is preliminary data.</text>
</comment>
<sequence length="217" mass="23055">MPQTHLDTRSGGPRPAWSQWLLGAFWLVCCPVAPWLGHQLPPYRNPETFWLPLAVQSAAVLSVLWVGMPWWRGSRRPRAADLAFLLGTAIGTGFAFLLVQAVASAYGIRDSALPRLQTGIAMAVDLPYLLAKAAIFLTALALVGLAIGLQRARYAPPPAVIPSSWVPADDAPASGVTDGAAAIDAGPVDGPGSAGSSGQRWPVWPEPAHRPTEEDLR</sequence>
<reference evidence="3 4" key="1">
    <citation type="submission" date="2019-03" db="EMBL/GenBank/DDBJ databases">
        <title>Genomic Encyclopedia of Archaeal and Bacterial Type Strains, Phase II (KMG-II): from individual species to whole genera.</title>
        <authorList>
            <person name="Goeker M."/>
        </authorList>
    </citation>
    <scope>NUCLEOTIDE SEQUENCE [LARGE SCALE GENOMIC DNA]</scope>
    <source>
        <strain evidence="3 4">DSM 24323</strain>
    </source>
</reference>
<proteinExistence type="predicted"/>
<name>A0A4R7JBV3_9ACTN</name>
<protein>
    <submittedName>
        <fullName evidence="3">Uncharacterized protein</fullName>
    </submittedName>
</protein>
<feature type="region of interest" description="Disordered" evidence="1">
    <location>
        <begin position="177"/>
        <end position="217"/>
    </location>
</feature>
<dbReference type="OrthoDB" id="5023859at2"/>
<dbReference type="EMBL" id="SOAW01000001">
    <property type="protein sequence ID" value="TDT33929.1"/>
    <property type="molecule type" value="Genomic_DNA"/>
</dbReference>
<dbReference type="Proteomes" id="UP000295371">
    <property type="component" value="Unassembled WGS sequence"/>
</dbReference>
<gene>
    <name evidence="3" type="ORF">CLV29_1565</name>
</gene>
<feature type="transmembrane region" description="Helical" evidence="2">
    <location>
        <begin position="128"/>
        <end position="149"/>
    </location>
</feature>
<evidence type="ECO:0000256" key="1">
    <source>
        <dbReference type="SAM" id="MobiDB-lite"/>
    </source>
</evidence>
<feature type="transmembrane region" description="Helical" evidence="2">
    <location>
        <begin position="49"/>
        <end position="71"/>
    </location>
</feature>
<evidence type="ECO:0000313" key="3">
    <source>
        <dbReference type="EMBL" id="TDT33929.1"/>
    </source>
</evidence>
<keyword evidence="4" id="KW-1185">Reference proteome</keyword>
<keyword evidence="2" id="KW-1133">Transmembrane helix</keyword>
<dbReference type="AlphaFoldDB" id="A0A4R7JBV3"/>
<dbReference type="RefSeq" id="WP_133754367.1">
    <property type="nucleotide sequence ID" value="NZ_SOAW01000001.1"/>
</dbReference>
<evidence type="ECO:0000256" key="2">
    <source>
        <dbReference type="SAM" id="Phobius"/>
    </source>
</evidence>
<keyword evidence="2" id="KW-0472">Membrane</keyword>
<keyword evidence="2" id="KW-0812">Transmembrane</keyword>